<reference evidence="2" key="1">
    <citation type="submission" date="2023-10" db="EMBL/GenBank/DDBJ databases">
        <title>Genome assemblies of two species of porcelain crab, Petrolisthes cinctipes and Petrolisthes manimaculis (Anomura: Porcellanidae).</title>
        <authorList>
            <person name="Angst P."/>
        </authorList>
    </citation>
    <scope>NUCLEOTIDE SEQUENCE</scope>
    <source>
        <strain evidence="2">PB745_01</strain>
        <tissue evidence="2">Gill</tissue>
    </source>
</reference>
<feature type="region of interest" description="Disordered" evidence="1">
    <location>
        <begin position="1"/>
        <end position="46"/>
    </location>
</feature>
<feature type="compositionally biased region" description="Basic and acidic residues" evidence="1">
    <location>
        <begin position="19"/>
        <end position="46"/>
    </location>
</feature>
<name>A0AAE1FU37_PETCI</name>
<dbReference type="Proteomes" id="UP001286313">
    <property type="component" value="Unassembled WGS sequence"/>
</dbReference>
<proteinExistence type="predicted"/>
<evidence type="ECO:0000313" key="2">
    <source>
        <dbReference type="EMBL" id="KAK3879934.1"/>
    </source>
</evidence>
<accession>A0AAE1FU37</accession>
<organism evidence="2 3">
    <name type="scientific">Petrolisthes cinctipes</name>
    <name type="common">Flat porcelain crab</name>
    <dbReference type="NCBI Taxonomy" id="88211"/>
    <lineage>
        <taxon>Eukaryota</taxon>
        <taxon>Metazoa</taxon>
        <taxon>Ecdysozoa</taxon>
        <taxon>Arthropoda</taxon>
        <taxon>Crustacea</taxon>
        <taxon>Multicrustacea</taxon>
        <taxon>Malacostraca</taxon>
        <taxon>Eumalacostraca</taxon>
        <taxon>Eucarida</taxon>
        <taxon>Decapoda</taxon>
        <taxon>Pleocyemata</taxon>
        <taxon>Anomura</taxon>
        <taxon>Galatheoidea</taxon>
        <taxon>Porcellanidae</taxon>
        <taxon>Petrolisthes</taxon>
    </lineage>
</organism>
<sequence>MSVTMETLMSSPMKNTGRSPKERPQDELHLAGADGKDQKDQTPPEK</sequence>
<comment type="caution">
    <text evidence="2">The sequence shown here is derived from an EMBL/GenBank/DDBJ whole genome shotgun (WGS) entry which is preliminary data.</text>
</comment>
<dbReference type="AlphaFoldDB" id="A0AAE1FU37"/>
<evidence type="ECO:0000256" key="1">
    <source>
        <dbReference type="SAM" id="MobiDB-lite"/>
    </source>
</evidence>
<protein>
    <submittedName>
        <fullName evidence="2">Uncharacterized protein</fullName>
    </submittedName>
</protein>
<feature type="non-terminal residue" evidence="2">
    <location>
        <position position="46"/>
    </location>
</feature>
<keyword evidence="3" id="KW-1185">Reference proteome</keyword>
<gene>
    <name evidence="2" type="ORF">Pcinc_015528</name>
</gene>
<evidence type="ECO:0000313" key="3">
    <source>
        <dbReference type="Proteomes" id="UP001286313"/>
    </source>
</evidence>
<feature type="compositionally biased region" description="Polar residues" evidence="1">
    <location>
        <begin position="1"/>
        <end position="18"/>
    </location>
</feature>
<dbReference type="EMBL" id="JAWQEG010001375">
    <property type="protein sequence ID" value="KAK3879934.1"/>
    <property type="molecule type" value="Genomic_DNA"/>
</dbReference>